<organism evidence="14 15">
    <name type="scientific">Nelumbo nucifera</name>
    <name type="common">Sacred lotus</name>
    <dbReference type="NCBI Taxonomy" id="4432"/>
    <lineage>
        <taxon>Eukaryota</taxon>
        <taxon>Viridiplantae</taxon>
        <taxon>Streptophyta</taxon>
        <taxon>Embryophyta</taxon>
        <taxon>Tracheophyta</taxon>
        <taxon>Spermatophyta</taxon>
        <taxon>Magnoliopsida</taxon>
        <taxon>Proteales</taxon>
        <taxon>Nelumbonaceae</taxon>
        <taxon>Nelumbo</taxon>
    </lineage>
</organism>
<reference evidence="14 15" key="1">
    <citation type="journal article" date="2020" name="Mol. Biol. Evol.">
        <title>Distinct Expression and Methylation Patterns for Genes with Different Fates following a Single Whole-Genome Duplication in Flowering Plants.</title>
        <authorList>
            <person name="Shi T."/>
            <person name="Rahmani R.S."/>
            <person name="Gugger P.F."/>
            <person name="Wang M."/>
            <person name="Li H."/>
            <person name="Zhang Y."/>
            <person name="Li Z."/>
            <person name="Wang Q."/>
            <person name="Van de Peer Y."/>
            <person name="Marchal K."/>
            <person name="Chen J."/>
        </authorList>
    </citation>
    <scope>NUCLEOTIDE SEQUENCE [LARGE SCALE GENOMIC DNA]</scope>
    <source>
        <tissue evidence="14">Leaf</tissue>
    </source>
</reference>
<keyword evidence="10" id="KW-0407">Ion channel</keyword>
<feature type="transmembrane region" description="Helical" evidence="12">
    <location>
        <begin position="83"/>
        <end position="101"/>
    </location>
</feature>
<evidence type="ECO:0000256" key="1">
    <source>
        <dbReference type="ARBA" id="ARBA00004141"/>
    </source>
</evidence>
<protein>
    <recommendedName>
        <fullName evidence="13">Ionotropic glutamate receptor C-terminal domain-containing protein</fullName>
    </recommendedName>
</protein>
<keyword evidence="9" id="KW-1071">Ligand-gated ion channel</keyword>
<dbReference type="SUPFAM" id="SSF53850">
    <property type="entry name" value="Periplasmic binding protein-like II"/>
    <property type="match status" value="1"/>
</dbReference>
<evidence type="ECO:0000313" key="14">
    <source>
        <dbReference type="EMBL" id="DAD22727.1"/>
    </source>
</evidence>
<evidence type="ECO:0000256" key="2">
    <source>
        <dbReference type="ARBA" id="ARBA00022448"/>
    </source>
</evidence>
<feature type="domain" description="Ionotropic glutamate receptor C-terminal" evidence="13">
    <location>
        <begin position="27"/>
        <end position="240"/>
    </location>
</feature>
<dbReference type="GO" id="GO:0015276">
    <property type="term" value="F:ligand-gated monoatomic ion channel activity"/>
    <property type="evidence" value="ECO:0007669"/>
    <property type="project" value="InterPro"/>
</dbReference>
<feature type="transmembrane region" description="Helical" evidence="12">
    <location>
        <begin position="261"/>
        <end position="281"/>
    </location>
</feature>
<dbReference type="SMART" id="SM00079">
    <property type="entry name" value="PBPe"/>
    <property type="match status" value="1"/>
</dbReference>
<evidence type="ECO:0000256" key="11">
    <source>
        <dbReference type="SAM" id="MobiDB-lite"/>
    </source>
</evidence>
<comment type="caution">
    <text evidence="14">The sequence shown here is derived from an EMBL/GenBank/DDBJ whole genome shotgun (WGS) entry which is preliminary data.</text>
</comment>
<keyword evidence="8" id="KW-0325">Glycoprotein</keyword>
<keyword evidence="6 12" id="KW-0472">Membrane</keyword>
<evidence type="ECO:0000256" key="8">
    <source>
        <dbReference type="ARBA" id="ARBA00023180"/>
    </source>
</evidence>
<evidence type="ECO:0000256" key="9">
    <source>
        <dbReference type="ARBA" id="ARBA00023286"/>
    </source>
</evidence>
<evidence type="ECO:0000256" key="12">
    <source>
        <dbReference type="SAM" id="Phobius"/>
    </source>
</evidence>
<comment type="subcellular location">
    <subcellularLocation>
        <location evidence="1">Membrane</location>
        <topology evidence="1">Multi-pass membrane protein</topology>
    </subcellularLocation>
</comment>
<feature type="transmembrane region" description="Helical" evidence="12">
    <location>
        <begin position="21"/>
        <end position="41"/>
    </location>
</feature>
<dbReference type="Proteomes" id="UP000607653">
    <property type="component" value="Unassembled WGS sequence"/>
</dbReference>
<evidence type="ECO:0000259" key="13">
    <source>
        <dbReference type="SMART" id="SM00079"/>
    </source>
</evidence>
<evidence type="ECO:0000256" key="4">
    <source>
        <dbReference type="ARBA" id="ARBA00022989"/>
    </source>
</evidence>
<name>A0A822XQW8_NELNU</name>
<keyword evidence="2" id="KW-0813">Transport</keyword>
<evidence type="ECO:0000313" key="15">
    <source>
        <dbReference type="Proteomes" id="UP000607653"/>
    </source>
</evidence>
<gene>
    <name evidence="14" type="ORF">HUJ06_024190</name>
</gene>
<evidence type="ECO:0000256" key="3">
    <source>
        <dbReference type="ARBA" id="ARBA00022692"/>
    </source>
</evidence>
<sequence>MVVPVRKISHRAWMFLKPFTMTMWLATVGILIYTMFVVWFLEHRTNRDFRGPWKSQLGTALWFTFSTLFFAHRERLNSNFTRVVMVVWLFVVLVLNSSYTANLASVLTVQRLEPTATDIETLKRDNAIVGCDGDSFIRKYLVDVLGFKPKNIKNVTSEYSFPGEFDSGNIGAAFLELPYEKSFLSQHCKNYTATEQTYSFGGLGFVFPKDSPLAAHVSKAILVLSEDGTIKRLENKWFPQNSQCLNSKIDIGNESLSLQSFWGLFVLTGGTSTIIFMLYLSHLFRKYRHHRDANQVYMSPTDESLWSRTVRLAQYFHKAELHHPARASTVEDWRASSWEYINESDYNTAGHPQATPLSEIEMPETSNL</sequence>
<dbReference type="EMBL" id="DUZY01000001">
    <property type="protein sequence ID" value="DAD22727.1"/>
    <property type="molecule type" value="Genomic_DNA"/>
</dbReference>
<keyword evidence="3 12" id="KW-0812">Transmembrane</keyword>
<accession>A0A822XQW8</accession>
<proteinExistence type="predicted"/>
<dbReference type="FunFam" id="1.10.287.70:FF:000172">
    <property type="entry name" value="Glutamate receptor"/>
    <property type="match status" value="1"/>
</dbReference>
<dbReference type="Pfam" id="PF00060">
    <property type="entry name" value="Lig_chan"/>
    <property type="match status" value="1"/>
</dbReference>
<evidence type="ECO:0000256" key="7">
    <source>
        <dbReference type="ARBA" id="ARBA00023170"/>
    </source>
</evidence>
<dbReference type="InterPro" id="IPR015683">
    <property type="entry name" value="Ionotropic_Glu_rcpt"/>
</dbReference>
<dbReference type="InterPro" id="IPR001320">
    <property type="entry name" value="Iontro_rcpt_C"/>
</dbReference>
<evidence type="ECO:0000256" key="6">
    <source>
        <dbReference type="ARBA" id="ARBA00023136"/>
    </source>
</evidence>
<feature type="transmembrane region" description="Helical" evidence="12">
    <location>
        <begin position="53"/>
        <end position="71"/>
    </location>
</feature>
<keyword evidence="15" id="KW-1185">Reference proteome</keyword>
<evidence type="ECO:0000256" key="5">
    <source>
        <dbReference type="ARBA" id="ARBA00023065"/>
    </source>
</evidence>
<dbReference type="Gene3D" id="3.40.190.10">
    <property type="entry name" value="Periplasmic binding protein-like II"/>
    <property type="match status" value="2"/>
</dbReference>
<feature type="region of interest" description="Disordered" evidence="11">
    <location>
        <begin position="349"/>
        <end position="368"/>
    </location>
</feature>
<evidence type="ECO:0000256" key="10">
    <source>
        <dbReference type="ARBA" id="ARBA00023303"/>
    </source>
</evidence>
<keyword evidence="7" id="KW-0675">Receptor</keyword>
<dbReference type="AlphaFoldDB" id="A0A822XQW8"/>
<keyword evidence="4 12" id="KW-1133">Transmembrane helix</keyword>
<dbReference type="Gene3D" id="1.10.287.70">
    <property type="match status" value="1"/>
</dbReference>
<dbReference type="GO" id="GO:0016020">
    <property type="term" value="C:membrane"/>
    <property type="evidence" value="ECO:0007669"/>
    <property type="project" value="UniProtKB-SubCell"/>
</dbReference>
<keyword evidence="5" id="KW-0406">Ion transport</keyword>
<dbReference type="PANTHER" id="PTHR18966">
    <property type="entry name" value="IONOTROPIC GLUTAMATE RECEPTOR"/>
    <property type="match status" value="1"/>
</dbReference>